<keyword evidence="1" id="KW-0472">Membrane</keyword>
<reference evidence="2 3" key="1">
    <citation type="submission" date="2009-12" db="EMBL/GenBank/DDBJ databases">
        <title>Complete sequence of Thermotoga petrophila RKU-1.</title>
        <authorList>
            <consortium name="US DOE Joint Genome Institute"/>
            <person name="Lucas S."/>
            <person name="Copeland A."/>
            <person name="Lapidus A."/>
            <person name="Glavina del Rio T."/>
            <person name="Dalin E."/>
            <person name="Tice H."/>
            <person name="Bruce D."/>
            <person name="Goodwin L."/>
            <person name="Pitluck S."/>
            <person name="Munk A.C."/>
            <person name="Brettin T."/>
            <person name="Detter J.C."/>
            <person name="Han C."/>
            <person name="Tapia R."/>
            <person name="Larimer F."/>
            <person name="Land M."/>
            <person name="Hauser L."/>
            <person name="Kyrpides N."/>
            <person name="Mikhailova N."/>
            <person name="Nelson K.E."/>
            <person name="Gogarten J.P."/>
            <person name="Noll K.M."/>
        </authorList>
    </citation>
    <scope>NUCLEOTIDE SEQUENCE [LARGE SCALE GENOMIC DNA]</scope>
    <source>
        <strain evidence="3">ATCC BAA-489 / DSM 13996 / JCM 10882 / RKU-10</strain>
    </source>
</reference>
<feature type="transmembrane region" description="Helical" evidence="1">
    <location>
        <begin position="77"/>
        <end position="98"/>
    </location>
</feature>
<dbReference type="EMBL" id="CP001839">
    <property type="protein sequence ID" value="ADA66485.1"/>
    <property type="molecule type" value="Genomic_DNA"/>
</dbReference>
<dbReference type="KEGG" id="tnp:Tnap_0383"/>
<name>D2C699_THEP2</name>
<gene>
    <name evidence="2" type="ordered locus">Tnap_0383</name>
</gene>
<sequence>MRFFGMVLILLGVLIPLSVFNVFDVSFGKFLGIVFATLFGYAGISALVKKGFPNGLVSCAIATVLFLHIFNVHRFTFWEGFVVFFSVLLIEWGFFAILSHRD</sequence>
<evidence type="ECO:0000313" key="3">
    <source>
        <dbReference type="Proteomes" id="UP000000940"/>
    </source>
</evidence>
<dbReference type="HOGENOM" id="CLU_2276141_0_0_0"/>
<organism evidence="2 3">
    <name type="scientific">Thermotoga petrophila (strain ATCC BAA-489 / DSM 13996 / JCM 10882 / RKU-10)</name>
    <name type="common">Thermotoga naphthophila</name>
    <dbReference type="NCBI Taxonomy" id="590168"/>
    <lineage>
        <taxon>Bacteria</taxon>
        <taxon>Thermotogati</taxon>
        <taxon>Thermotogota</taxon>
        <taxon>Thermotogae</taxon>
        <taxon>Thermotogales</taxon>
        <taxon>Thermotogaceae</taxon>
        <taxon>Thermotoga</taxon>
    </lineage>
</organism>
<protein>
    <submittedName>
        <fullName evidence="2">Uncharacterized protein</fullName>
    </submittedName>
</protein>
<keyword evidence="1" id="KW-0812">Transmembrane</keyword>
<evidence type="ECO:0000313" key="2">
    <source>
        <dbReference type="EMBL" id="ADA66485.1"/>
    </source>
</evidence>
<keyword evidence="3" id="KW-1185">Reference proteome</keyword>
<dbReference type="Proteomes" id="UP000000940">
    <property type="component" value="Chromosome"/>
</dbReference>
<proteinExistence type="predicted"/>
<dbReference type="AlphaFoldDB" id="D2C699"/>
<accession>D2C699</accession>
<feature type="transmembrane region" description="Helical" evidence="1">
    <location>
        <begin position="55"/>
        <end position="71"/>
    </location>
</feature>
<keyword evidence="1" id="KW-1133">Transmembrane helix</keyword>
<evidence type="ECO:0000256" key="1">
    <source>
        <dbReference type="SAM" id="Phobius"/>
    </source>
</evidence>
<feature type="transmembrane region" description="Helical" evidence="1">
    <location>
        <begin position="30"/>
        <end position="48"/>
    </location>
</feature>